<dbReference type="CDD" id="cd00090">
    <property type="entry name" value="HTH_ARSR"/>
    <property type="match status" value="1"/>
</dbReference>
<dbReference type="PANTHER" id="PTHR30154:SF34">
    <property type="entry name" value="TRANSCRIPTIONAL REGULATOR AZLB"/>
    <property type="match status" value="1"/>
</dbReference>
<dbReference type="InterPro" id="IPR011991">
    <property type="entry name" value="ArsR-like_HTH"/>
</dbReference>
<evidence type="ECO:0000259" key="4">
    <source>
        <dbReference type="PROSITE" id="PS50956"/>
    </source>
</evidence>
<evidence type="ECO:0000256" key="1">
    <source>
        <dbReference type="ARBA" id="ARBA00023015"/>
    </source>
</evidence>
<dbReference type="RefSeq" id="WP_280832531.1">
    <property type="nucleotide sequence ID" value="NZ_JARXVE010000003.1"/>
</dbReference>
<keyword evidence="3" id="KW-0804">Transcription</keyword>
<accession>A0ABT6KZ12</accession>
<dbReference type="SMART" id="SM00344">
    <property type="entry name" value="HTH_ASNC"/>
    <property type="match status" value="1"/>
</dbReference>
<dbReference type="PRINTS" id="PR00033">
    <property type="entry name" value="HTHASNC"/>
</dbReference>
<dbReference type="PROSITE" id="PS50956">
    <property type="entry name" value="HTH_ASNC_2"/>
    <property type="match status" value="1"/>
</dbReference>
<keyword evidence="6" id="KW-1185">Reference proteome</keyword>
<evidence type="ECO:0000256" key="2">
    <source>
        <dbReference type="ARBA" id="ARBA00023125"/>
    </source>
</evidence>
<dbReference type="Gene3D" id="3.30.70.920">
    <property type="match status" value="1"/>
</dbReference>
<dbReference type="InterPro" id="IPR036390">
    <property type="entry name" value="WH_DNA-bd_sf"/>
</dbReference>
<dbReference type="Gene3D" id="1.10.10.10">
    <property type="entry name" value="Winged helix-like DNA-binding domain superfamily/Winged helix DNA-binding domain"/>
    <property type="match status" value="1"/>
</dbReference>
<dbReference type="PANTHER" id="PTHR30154">
    <property type="entry name" value="LEUCINE-RESPONSIVE REGULATORY PROTEIN"/>
    <property type="match status" value="1"/>
</dbReference>
<dbReference type="InterPro" id="IPR036388">
    <property type="entry name" value="WH-like_DNA-bd_sf"/>
</dbReference>
<evidence type="ECO:0000313" key="6">
    <source>
        <dbReference type="Proteomes" id="UP001160130"/>
    </source>
</evidence>
<dbReference type="SUPFAM" id="SSF46785">
    <property type="entry name" value="Winged helix' DNA-binding domain"/>
    <property type="match status" value="1"/>
</dbReference>
<keyword evidence="1" id="KW-0805">Transcription regulation</keyword>
<dbReference type="InterPro" id="IPR019888">
    <property type="entry name" value="Tscrpt_reg_AsnC-like"/>
</dbReference>
<organism evidence="5 6">
    <name type="scientific">Mycolicibacterium frederiksbergense</name>
    <dbReference type="NCBI Taxonomy" id="117567"/>
    <lineage>
        <taxon>Bacteria</taxon>
        <taxon>Bacillati</taxon>
        <taxon>Actinomycetota</taxon>
        <taxon>Actinomycetes</taxon>
        <taxon>Mycobacteriales</taxon>
        <taxon>Mycobacteriaceae</taxon>
        <taxon>Mycolicibacterium</taxon>
    </lineage>
</organism>
<evidence type="ECO:0000256" key="3">
    <source>
        <dbReference type="ARBA" id="ARBA00023163"/>
    </source>
</evidence>
<feature type="domain" description="HTH asnC-type" evidence="4">
    <location>
        <begin position="5"/>
        <end position="65"/>
    </location>
</feature>
<sequence length="152" mass="17453">MSDKLDELDRSILTHLQEDGRKSFREIGRALQVAEATVRTRVKRLQTAGLLNIVAYVDPMQMGSYTLTLLLVVVEPDRHDDAVELLMQRPEVSYLASALSDRADLLVEFSASDDQQRWEFVNLVRQIPGVSHAEFLPIIRTHKFFYRLPTNQ</sequence>
<dbReference type="Proteomes" id="UP001160130">
    <property type="component" value="Unassembled WGS sequence"/>
</dbReference>
<reference evidence="5 6" key="1">
    <citation type="submission" date="2023-04" db="EMBL/GenBank/DDBJ databases">
        <title>Forest soil microbial communities from Buena Vista Peninsula, Colon Province, Panama.</title>
        <authorList>
            <person name="Bouskill N."/>
        </authorList>
    </citation>
    <scope>NUCLEOTIDE SEQUENCE [LARGE SCALE GENOMIC DNA]</scope>
    <source>
        <strain evidence="5 6">AC80</strain>
    </source>
</reference>
<name>A0ABT6KZ12_9MYCO</name>
<dbReference type="Pfam" id="PF13404">
    <property type="entry name" value="HTH_AsnC-type"/>
    <property type="match status" value="1"/>
</dbReference>
<gene>
    <name evidence="5" type="ORF">M2272_002569</name>
</gene>
<protein>
    <submittedName>
        <fullName evidence="5">Lrp/AsnC family transcriptional regulator for asnA, asnC and gidA</fullName>
    </submittedName>
</protein>
<comment type="caution">
    <text evidence="5">The sequence shown here is derived from an EMBL/GenBank/DDBJ whole genome shotgun (WGS) entry which is preliminary data.</text>
</comment>
<keyword evidence="2" id="KW-0238">DNA-binding</keyword>
<evidence type="ECO:0000313" key="5">
    <source>
        <dbReference type="EMBL" id="MDH6195929.1"/>
    </source>
</evidence>
<proteinExistence type="predicted"/>
<dbReference type="SUPFAM" id="SSF54909">
    <property type="entry name" value="Dimeric alpha+beta barrel"/>
    <property type="match status" value="1"/>
</dbReference>
<dbReference type="InterPro" id="IPR011008">
    <property type="entry name" value="Dimeric_a/b-barrel"/>
</dbReference>
<dbReference type="InterPro" id="IPR000485">
    <property type="entry name" value="AsnC-type_HTH_dom"/>
</dbReference>
<dbReference type="EMBL" id="JARXVE010000003">
    <property type="protein sequence ID" value="MDH6195929.1"/>
    <property type="molecule type" value="Genomic_DNA"/>
</dbReference>